<dbReference type="RefSeq" id="WP_285803642.1">
    <property type="nucleotide sequence ID" value="NZ_JBDNCH010000002.1"/>
</dbReference>
<sequence length="42" mass="4526">MKAMILGFVAIAAIGYGAHWALTNELDYSTADRATGQNVRLD</sequence>
<dbReference type="EMBL" id="JBDNCH010000002">
    <property type="protein sequence ID" value="MEN9061090.1"/>
    <property type="molecule type" value="Genomic_DNA"/>
</dbReference>
<evidence type="ECO:0000313" key="2">
    <source>
        <dbReference type="Proteomes" id="UP001428774"/>
    </source>
</evidence>
<evidence type="ECO:0000313" key="1">
    <source>
        <dbReference type="EMBL" id="MEN9061090.1"/>
    </source>
</evidence>
<comment type="caution">
    <text evidence="1">The sequence shown here is derived from an EMBL/GenBank/DDBJ whole genome shotgun (WGS) entry which is preliminary data.</text>
</comment>
<organism evidence="1 2">
    <name type="scientific">Ponticoccus litoralis</name>
    <dbReference type="NCBI Taxonomy" id="422297"/>
    <lineage>
        <taxon>Bacteria</taxon>
        <taxon>Pseudomonadati</taxon>
        <taxon>Pseudomonadota</taxon>
        <taxon>Alphaproteobacteria</taxon>
        <taxon>Rhodobacterales</taxon>
        <taxon>Roseobacteraceae</taxon>
        <taxon>Ponticoccus</taxon>
    </lineage>
</organism>
<gene>
    <name evidence="1" type="ORF">ABFB10_08600</name>
</gene>
<dbReference type="AlphaFoldDB" id="A0AAW9SLH7"/>
<proteinExistence type="predicted"/>
<reference evidence="1 2" key="1">
    <citation type="submission" date="2024-05" db="EMBL/GenBank/DDBJ databases">
        <title>Genome sequence of Ponticoccus litoralis KCCM 90028.</title>
        <authorList>
            <person name="Kim J.M."/>
            <person name="Lee J.K."/>
            <person name="Choi B.J."/>
            <person name="Bayburt H."/>
            <person name="Baek J.H."/>
            <person name="Jeon C.O."/>
        </authorList>
    </citation>
    <scope>NUCLEOTIDE SEQUENCE [LARGE SCALE GENOMIC DNA]</scope>
    <source>
        <strain evidence="1 2">KCCM 90028</strain>
    </source>
</reference>
<dbReference type="Proteomes" id="UP001428774">
    <property type="component" value="Unassembled WGS sequence"/>
</dbReference>
<keyword evidence="2" id="KW-1185">Reference proteome</keyword>
<protein>
    <submittedName>
        <fullName evidence="1">Uncharacterized protein</fullName>
    </submittedName>
</protein>
<name>A0AAW9SLH7_9RHOB</name>
<accession>A0AAW9SLH7</accession>